<dbReference type="PANTHER" id="PTHR38546">
    <property type="entry name" value="DNA BINDING PROTEIN"/>
    <property type="match status" value="1"/>
</dbReference>
<dbReference type="EMBL" id="PKPP01020832">
    <property type="protein sequence ID" value="PWA35036.1"/>
    <property type="molecule type" value="Genomic_DNA"/>
</dbReference>
<dbReference type="PROSITE" id="PS51257">
    <property type="entry name" value="PROKAR_LIPOPROTEIN"/>
    <property type="match status" value="1"/>
</dbReference>
<dbReference type="GO" id="GO:0006355">
    <property type="term" value="P:regulation of DNA-templated transcription"/>
    <property type="evidence" value="ECO:0007669"/>
    <property type="project" value="InterPro"/>
</dbReference>
<evidence type="ECO:0000256" key="2">
    <source>
        <dbReference type="ARBA" id="ARBA00022604"/>
    </source>
</evidence>
<keyword evidence="3" id="KW-0805">Transcription regulation</keyword>
<dbReference type="OrthoDB" id="668823at2759"/>
<dbReference type="Pfam" id="PF23174">
    <property type="entry name" value="bHLH_ILI"/>
    <property type="match status" value="1"/>
</dbReference>
<dbReference type="PANTHER" id="PTHR38546:SF3">
    <property type="entry name" value="DNA BINDING PROTEIN"/>
    <property type="match status" value="1"/>
</dbReference>
<keyword evidence="4" id="KW-0804">Transcription</keyword>
<dbReference type="Gene3D" id="4.10.280.10">
    <property type="entry name" value="Helix-loop-helix DNA-binding domain"/>
    <property type="match status" value="1"/>
</dbReference>
<dbReference type="InterPro" id="IPR036638">
    <property type="entry name" value="HLH_DNA-bd_sf"/>
</dbReference>
<dbReference type="InterPro" id="IPR011598">
    <property type="entry name" value="bHLH_dom"/>
</dbReference>
<gene>
    <name evidence="7" type="ORF">CTI12_AA613310</name>
</gene>
<sequence>MSSRSSRTSRNRDGELDNLVLKLQALLPASSSSCNKTRVPASKILHETCNYIKSLRTKGDNLGERLSQLLDSMENDGVDVNIIRDLLQQ</sequence>
<keyword evidence="2" id="KW-0341">Growth regulation</keyword>
<name>A0A2U1KE45_ARTAN</name>
<reference evidence="7 8" key="1">
    <citation type="journal article" date="2018" name="Mol. Plant">
        <title>The genome of Artemisia annua provides insight into the evolution of Asteraceae family and artemisinin biosynthesis.</title>
        <authorList>
            <person name="Shen Q."/>
            <person name="Zhang L."/>
            <person name="Liao Z."/>
            <person name="Wang S."/>
            <person name="Yan T."/>
            <person name="Shi P."/>
            <person name="Liu M."/>
            <person name="Fu X."/>
            <person name="Pan Q."/>
            <person name="Wang Y."/>
            <person name="Lv Z."/>
            <person name="Lu X."/>
            <person name="Zhang F."/>
            <person name="Jiang W."/>
            <person name="Ma Y."/>
            <person name="Chen M."/>
            <person name="Hao X."/>
            <person name="Li L."/>
            <person name="Tang Y."/>
            <person name="Lv G."/>
            <person name="Zhou Y."/>
            <person name="Sun X."/>
            <person name="Brodelius P.E."/>
            <person name="Rose J.K.C."/>
            <person name="Tang K."/>
        </authorList>
    </citation>
    <scope>NUCLEOTIDE SEQUENCE [LARGE SCALE GENOMIC DNA]</scope>
    <source>
        <strain evidence="8">cv. Huhao1</strain>
        <tissue evidence="7">Leaf</tissue>
    </source>
</reference>
<keyword evidence="8" id="KW-1185">Reference proteome</keyword>
<dbReference type="GO" id="GO:0046983">
    <property type="term" value="F:protein dimerization activity"/>
    <property type="evidence" value="ECO:0007669"/>
    <property type="project" value="InterPro"/>
</dbReference>
<dbReference type="GO" id="GO:0040008">
    <property type="term" value="P:regulation of growth"/>
    <property type="evidence" value="ECO:0007669"/>
    <property type="project" value="InterPro"/>
</dbReference>
<evidence type="ECO:0000256" key="4">
    <source>
        <dbReference type="ARBA" id="ARBA00023163"/>
    </source>
</evidence>
<evidence type="ECO:0000256" key="1">
    <source>
        <dbReference type="ARBA" id="ARBA00004123"/>
    </source>
</evidence>
<dbReference type="PROSITE" id="PS50888">
    <property type="entry name" value="BHLH"/>
    <property type="match status" value="1"/>
</dbReference>
<keyword evidence="5" id="KW-0539">Nucleus</keyword>
<dbReference type="InterPro" id="IPR044293">
    <property type="entry name" value="PRE"/>
</dbReference>
<comment type="subcellular location">
    <subcellularLocation>
        <location evidence="1">Nucleus</location>
    </subcellularLocation>
</comment>
<evidence type="ECO:0000259" key="6">
    <source>
        <dbReference type="PROSITE" id="PS50888"/>
    </source>
</evidence>
<dbReference type="SUPFAM" id="SSF47459">
    <property type="entry name" value="HLH, helix-loop-helix DNA-binding domain"/>
    <property type="match status" value="1"/>
</dbReference>
<dbReference type="AlphaFoldDB" id="A0A2U1KE45"/>
<dbReference type="STRING" id="35608.A0A2U1KE45"/>
<evidence type="ECO:0000313" key="7">
    <source>
        <dbReference type="EMBL" id="PWA35036.1"/>
    </source>
</evidence>
<organism evidence="7 8">
    <name type="scientific">Artemisia annua</name>
    <name type="common">Sweet wormwood</name>
    <dbReference type="NCBI Taxonomy" id="35608"/>
    <lineage>
        <taxon>Eukaryota</taxon>
        <taxon>Viridiplantae</taxon>
        <taxon>Streptophyta</taxon>
        <taxon>Embryophyta</taxon>
        <taxon>Tracheophyta</taxon>
        <taxon>Spermatophyta</taxon>
        <taxon>Magnoliopsida</taxon>
        <taxon>eudicotyledons</taxon>
        <taxon>Gunneridae</taxon>
        <taxon>Pentapetalae</taxon>
        <taxon>asterids</taxon>
        <taxon>campanulids</taxon>
        <taxon>Asterales</taxon>
        <taxon>Asteraceae</taxon>
        <taxon>Asteroideae</taxon>
        <taxon>Anthemideae</taxon>
        <taxon>Artemisiinae</taxon>
        <taxon>Artemisia</taxon>
    </lineage>
</organism>
<dbReference type="Proteomes" id="UP000245207">
    <property type="component" value="Unassembled WGS sequence"/>
</dbReference>
<protein>
    <submittedName>
        <fullName evidence="7">Myc-type, basic helix-loop-helix (BHLH) domain-containing protein</fullName>
    </submittedName>
</protein>
<evidence type="ECO:0000256" key="3">
    <source>
        <dbReference type="ARBA" id="ARBA00023015"/>
    </source>
</evidence>
<dbReference type="InterPro" id="IPR044172">
    <property type="entry name" value="ILI2-like"/>
</dbReference>
<accession>A0A2U1KE45</accession>
<dbReference type="GO" id="GO:0005634">
    <property type="term" value="C:nucleus"/>
    <property type="evidence" value="ECO:0007669"/>
    <property type="project" value="UniProtKB-SubCell"/>
</dbReference>
<comment type="caution">
    <text evidence="7">The sequence shown here is derived from an EMBL/GenBank/DDBJ whole genome shotgun (WGS) entry which is preliminary data.</text>
</comment>
<proteinExistence type="predicted"/>
<feature type="domain" description="BHLH" evidence="6">
    <location>
        <begin position="1"/>
        <end position="55"/>
    </location>
</feature>
<evidence type="ECO:0000313" key="8">
    <source>
        <dbReference type="Proteomes" id="UP000245207"/>
    </source>
</evidence>
<evidence type="ECO:0000256" key="5">
    <source>
        <dbReference type="ARBA" id="ARBA00023242"/>
    </source>
</evidence>